<sequence>MLLTIVISFLYKVVMIWEFKIICVDKNNLTLTDAIQSEFHVLTFETLLSFQTFFLETCYILEKYMPSFDFLFSAYKKSIEFIKKNINTNNLKTKFLFFCTQLTFINCFKVFITDVEYVCLLLKKMIFILHHLIKFANLIIFHKSSSIYDVWFNACLVCLKTQVVPFFIFIIANLMKKLQKFRFFSLMTLSYSVFFNPLENTVKKNNKKQSKTVNKYKPKYSKSILQFFFIEKHKIF</sequence>
<keyword evidence="1" id="KW-0812">Transmembrane</keyword>
<evidence type="ECO:0000256" key="1">
    <source>
        <dbReference type="SAM" id="Phobius"/>
    </source>
</evidence>
<comment type="caution">
    <text evidence="2">The sequence shown here is derived from an EMBL/GenBank/DDBJ whole genome shotgun (WGS) entry which is preliminary data.</text>
</comment>
<dbReference type="AlphaFoldDB" id="X6M0D2"/>
<evidence type="ECO:0000313" key="3">
    <source>
        <dbReference type="Proteomes" id="UP000023152"/>
    </source>
</evidence>
<name>X6M0D2_RETFI</name>
<keyword evidence="1" id="KW-1133">Transmembrane helix</keyword>
<evidence type="ECO:0000313" key="2">
    <source>
        <dbReference type="EMBL" id="ETO07344.1"/>
    </source>
</evidence>
<keyword evidence="1" id="KW-0472">Membrane</keyword>
<feature type="transmembrane region" description="Helical" evidence="1">
    <location>
        <begin position="150"/>
        <end position="175"/>
    </location>
</feature>
<dbReference type="Proteomes" id="UP000023152">
    <property type="component" value="Unassembled WGS sequence"/>
</dbReference>
<accession>X6M0D2</accession>
<protein>
    <submittedName>
        <fullName evidence="2">Uncharacterized protein</fullName>
    </submittedName>
</protein>
<dbReference type="EMBL" id="ASPP01026245">
    <property type="protein sequence ID" value="ETO07344.1"/>
    <property type="molecule type" value="Genomic_DNA"/>
</dbReference>
<keyword evidence="3" id="KW-1185">Reference proteome</keyword>
<organism evidence="2 3">
    <name type="scientific">Reticulomyxa filosa</name>
    <dbReference type="NCBI Taxonomy" id="46433"/>
    <lineage>
        <taxon>Eukaryota</taxon>
        <taxon>Sar</taxon>
        <taxon>Rhizaria</taxon>
        <taxon>Retaria</taxon>
        <taxon>Foraminifera</taxon>
        <taxon>Monothalamids</taxon>
        <taxon>Reticulomyxidae</taxon>
        <taxon>Reticulomyxa</taxon>
    </lineage>
</organism>
<proteinExistence type="predicted"/>
<reference evidence="2 3" key="1">
    <citation type="journal article" date="2013" name="Curr. Biol.">
        <title>The Genome of the Foraminiferan Reticulomyxa filosa.</title>
        <authorList>
            <person name="Glockner G."/>
            <person name="Hulsmann N."/>
            <person name="Schleicher M."/>
            <person name="Noegel A.A."/>
            <person name="Eichinger L."/>
            <person name="Gallinger C."/>
            <person name="Pawlowski J."/>
            <person name="Sierra R."/>
            <person name="Euteneuer U."/>
            <person name="Pillet L."/>
            <person name="Moustafa A."/>
            <person name="Platzer M."/>
            <person name="Groth M."/>
            <person name="Szafranski K."/>
            <person name="Schliwa M."/>
        </authorList>
    </citation>
    <scope>NUCLEOTIDE SEQUENCE [LARGE SCALE GENOMIC DNA]</scope>
</reference>
<gene>
    <name evidence="2" type="ORF">RFI_30048</name>
</gene>